<dbReference type="PROSITE" id="PS50011">
    <property type="entry name" value="PROTEIN_KINASE_DOM"/>
    <property type="match status" value="1"/>
</dbReference>
<dbReference type="GO" id="GO:0044773">
    <property type="term" value="P:mitotic DNA damage checkpoint signaling"/>
    <property type="evidence" value="ECO:0007669"/>
    <property type="project" value="TreeGrafter"/>
</dbReference>
<evidence type="ECO:0000313" key="5">
    <source>
        <dbReference type="Proteomes" id="UP000006671"/>
    </source>
</evidence>
<dbReference type="CDD" id="cd00180">
    <property type="entry name" value="PKc"/>
    <property type="match status" value="1"/>
</dbReference>
<keyword evidence="4" id="KW-0723">Serine/threonine-protein kinase</keyword>
<reference evidence="4 5" key="1">
    <citation type="journal article" date="2010" name="Cell">
        <title>The genome of Naegleria gruberi illuminates early eukaryotic versatility.</title>
        <authorList>
            <person name="Fritz-Laylin L.K."/>
            <person name="Prochnik S.E."/>
            <person name="Ginger M.L."/>
            <person name="Dacks J.B."/>
            <person name="Carpenter M.L."/>
            <person name="Field M.C."/>
            <person name="Kuo A."/>
            <person name="Paredez A."/>
            <person name="Chapman J."/>
            <person name="Pham J."/>
            <person name="Shu S."/>
            <person name="Neupane R."/>
            <person name="Cipriano M."/>
            <person name="Mancuso J."/>
            <person name="Tu H."/>
            <person name="Salamov A."/>
            <person name="Lindquist E."/>
            <person name="Shapiro H."/>
            <person name="Lucas S."/>
            <person name="Grigoriev I.V."/>
            <person name="Cande W.Z."/>
            <person name="Fulton C."/>
            <person name="Rokhsar D.S."/>
            <person name="Dawson S.C."/>
        </authorList>
    </citation>
    <scope>NUCLEOTIDE SEQUENCE [LARGE SCALE GENOMIC DNA]</scope>
    <source>
        <strain evidence="4 5">NEG-M</strain>
    </source>
</reference>
<name>D2W0E4_NAEGR</name>
<dbReference type="KEGG" id="ngr:NAEGRDRAFT_81921"/>
<keyword evidence="4" id="KW-0808">Transferase</keyword>
<organism evidence="5">
    <name type="scientific">Naegleria gruberi</name>
    <name type="common">Amoeba</name>
    <dbReference type="NCBI Taxonomy" id="5762"/>
    <lineage>
        <taxon>Eukaryota</taxon>
        <taxon>Discoba</taxon>
        <taxon>Heterolobosea</taxon>
        <taxon>Tetramitia</taxon>
        <taxon>Eutetramitia</taxon>
        <taxon>Vahlkampfiidae</taxon>
        <taxon>Naegleria</taxon>
    </lineage>
</organism>
<feature type="domain" description="Protein kinase" evidence="3">
    <location>
        <begin position="327"/>
        <end position="616"/>
    </location>
</feature>
<sequence length="624" mass="70404">MNFSSSSGNISHHLLGHSPTTSSSTTSLSSLTGSSSPVGLPSSSSPHHHHTNSFSTLPNNISSTSSLISTASISSYLSNQSNTIINRRQHNLYTSKKKATNNNILVPHIEIYLKQGSHIYERSVQSNTSTITVQQTQQQQQQLSPCNTYVVFICSIACSKLSEFDSSNYNSSGSNNIRGYNRRTLKSNAIRSTSPVWNELFIFDIHVTNNNDQKYVIHENIIMQVWAKHTFKTDELLGVKNINLQTLLRNRENPLSIHLTGNTTGQVDLSIIIHDSTDAQLNMNQIGNEESTLNTPNTTTPNLSSPSSSSGIFNVFDVFNEQTSLILPNDTLIQNGRYKIVQYISNQASKSGESMLYKIMDLKFNKAKILKKIKCETIMNANDAIKESWPLLELQFDHLISYEDMFIDITTNEILGSIFFVCYVTPFYDEGSLYDFMCKVKKKNIHLTLRRISDYALQIAKGVQFLHDHSIMHRSLKPNNIYFGLSNTNFGFAKAINNTLSIIGGITKIVNFGYTAPEIALVNDVSVYGFEVDIWSFGIILYELLTLKIDKDQLNHAYLASYNRDTYMKNVIEGEIRKIYKNDAAEEFIQLLRKILVIDPKSRIIASDLVQELTRIKEIYSKKE</sequence>
<dbReference type="AlphaFoldDB" id="D2W0E4"/>
<evidence type="ECO:0000313" key="4">
    <source>
        <dbReference type="EMBL" id="EFC37459.1"/>
    </source>
</evidence>
<feature type="compositionally biased region" description="Polar residues" evidence="1">
    <location>
        <begin position="1"/>
        <end position="10"/>
    </location>
</feature>
<dbReference type="PROSITE" id="PS50004">
    <property type="entry name" value="C2"/>
    <property type="match status" value="1"/>
</dbReference>
<dbReference type="OrthoDB" id="4062651at2759"/>
<dbReference type="PANTHER" id="PTHR44167:SF24">
    <property type="entry name" value="SERINE_THREONINE-PROTEIN KINASE CHK2"/>
    <property type="match status" value="1"/>
</dbReference>
<accession>D2W0E4</accession>
<evidence type="ECO:0000256" key="1">
    <source>
        <dbReference type="SAM" id="MobiDB-lite"/>
    </source>
</evidence>
<dbReference type="InterPro" id="IPR000719">
    <property type="entry name" value="Prot_kinase_dom"/>
</dbReference>
<proteinExistence type="predicted"/>
<dbReference type="InterPro" id="IPR000008">
    <property type="entry name" value="C2_dom"/>
</dbReference>
<dbReference type="PANTHER" id="PTHR44167">
    <property type="entry name" value="OVARIAN-SPECIFIC SERINE/THREONINE-PROTEIN KINASE LOK-RELATED"/>
    <property type="match status" value="1"/>
</dbReference>
<keyword evidence="5" id="KW-1185">Reference proteome</keyword>
<dbReference type="STRING" id="5762.D2W0E4"/>
<dbReference type="GeneID" id="8861022"/>
<keyword evidence="4" id="KW-0418">Kinase</keyword>
<dbReference type="SUPFAM" id="SSF56112">
    <property type="entry name" value="Protein kinase-like (PK-like)"/>
    <property type="match status" value="1"/>
</dbReference>
<dbReference type="GO" id="GO:0005524">
    <property type="term" value="F:ATP binding"/>
    <property type="evidence" value="ECO:0007669"/>
    <property type="project" value="InterPro"/>
</dbReference>
<dbReference type="OMA" id="VCYVTPF"/>
<dbReference type="RefSeq" id="XP_002670203.1">
    <property type="nucleotide sequence ID" value="XM_002670157.1"/>
</dbReference>
<dbReference type="EMBL" id="GG738918">
    <property type="protein sequence ID" value="EFC37459.1"/>
    <property type="molecule type" value="Genomic_DNA"/>
</dbReference>
<dbReference type="Proteomes" id="UP000006671">
    <property type="component" value="Unassembled WGS sequence"/>
</dbReference>
<dbReference type="Gene3D" id="1.10.510.10">
    <property type="entry name" value="Transferase(Phosphotransferase) domain 1"/>
    <property type="match status" value="1"/>
</dbReference>
<dbReference type="VEuPathDB" id="AmoebaDB:NAEGRDRAFT_81921"/>
<dbReference type="Gene3D" id="2.60.40.150">
    <property type="entry name" value="C2 domain"/>
    <property type="match status" value="1"/>
</dbReference>
<dbReference type="Pfam" id="PF00168">
    <property type="entry name" value="C2"/>
    <property type="match status" value="1"/>
</dbReference>
<evidence type="ECO:0000259" key="3">
    <source>
        <dbReference type="PROSITE" id="PS50011"/>
    </source>
</evidence>
<feature type="domain" description="C2" evidence="2">
    <location>
        <begin position="110"/>
        <end position="257"/>
    </location>
</feature>
<dbReference type="InterPro" id="IPR011009">
    <property type="entry name" value="Kinase-like_dom_sf"/>
</dbReference>
<dbReference type="InterPro" id="IPR035892">
    <property type="entry name" value="C2_domain_sf"/>
</dbReference>
<evidence type="ECO:0000259" key="2">
    <source>
        <dbReference type="PROSITE" id="PS50004"/>
    </source>
</evidence>
<dbReference type="GO" id="GO:0004674">
    <property type="term" value="F:protein serine/threonine kinase activity"/>
    <property type="evidence" value="ECO:0007669"/>
    <property type="project" value="UniProtKB-KW"/>
</dbReference>
<gene>
    <name evidence="4" type="ORF">NAEGRDRAFT_81921</name>
</gene>
<dbReference type="InParanoid" id="D2W0E4"/>
<dbReference type="GO" id="GO:0005634">
    <property type="term" value="C:nucleus"/>
    <property type="evidence" value="ECO:0007669"/>
    <property type="project" value="TreeGrafter"/>
</dbReference>
<dbReference type="SUPFAM" id="SSF49562">
    <property type="entry name" value="C2 domain (Calcium/lipid-binding domain, CaLB)"/>
    <property type="match status" value="1"/>
</dbReference>
<feature type="region of interest" description="Disordered" evidence="1">
    <location>
        <begin position="1"/>
        <end position="57"/>
    </location>
</feature>
<protein>
    <submittedName>
        <fullName evidence="4">Serine/threonine protein kinase</fullName>
    </submittedName>
</protein>
<dbReference type="eggNOG" id="KOG0599">
    <property type="taxonomic scope" value="Eukaryota"/>
</dbReference>
<feature type="compositionally biased region" description="Low complexity" evidence="1">
    <location>
        <begin position="11"/>
        <end position="45"/>
    </location>
</feature>
<dbReference type="SMART" id="SM00239">
    <property type="entry name" value="C2"/>
    <property type="match status" value="1"/>
</dbReference>
<dbReference type="Pfam" id="PF00069">
    <property type="entry name" value="Pkinase"/>
    <property type="match status" value="1"/>
</dbReference>